<dbReference type="RefSeq" id="WP_145956247.1">
    <property type="nucleotide sequence ID" value="NZ_LT907782.1"/>
</dbReference>
<name>A0A285C275_9PROT</name>
<evidence type="ECO:0000313" key="1">
    <source>
        <dbReference type="EMBL" id="SNX61246.1"/>
    </source>
</evidence>
<sequence length="113" mass="12921">MDDKEYDELLSNGQQSITISIPINDHVWRAFKRACEYSQNDGRPYPEERMYSGWVEHALEAYMDDLVQSPQLSSFFLAESLQQVWAEKDEKKEAAQTVHSAQAEILPPGEGVT</sequence>
<dbReference type="EMBL" id="LT907782">
    <property type="protein sequence ID" value="SNX61246.1"/>
    <property type="molecule type" value="Genomic_DNA"/>
</dbReference>
<gene>
    <name evidence="1" type="ORF">SAMN06296273_2697</name>
</gene>
<accession>A0A285C275</accession>
<organism evidence="1 2">
    <name type="scientific">Nitrosomonas ureae</name>
    <dbReference type="NCBI Taxonomy" id="44577"/>
    <lineage>
        <taxon>Bacteria</taxon>
        <taxon>Pseudomonadati</taxon>
        <taxon>Pseudomonadota</taxon>
        <taxon>Betaproteobacteria</taxon>
        <taxon>Nitrosomonadales</taxon>
        <taxon>Nitrosomonadaceae</taxon>
        <taxon>Nitrosomonas</taxon>
    </lineage>
</organism>
<dbReference type="Proteomes" id="UP000242498">
    <property type="component" value="Chromosome I"/>
</dbReference>
<evidence type="ECO:0000313" key="2">
    <source>
        <dbReference type="Proteomes" id="UP000242498"/>
    </source>
</evidence>
<reference evidence="1 2" key="1">
    <citation type="submission" date="2017-08" db="EMBL/GenBank/DDBJ databases">
        <authorList>
            <person name="de Groot N.N."/>
        </authorList>
    </citation>
    <scope>NUCLEOTIDE SEQUENCE [LARGE SCALE GENOMIC DNA]</scope>
    <source>
        <strain evidence="1 2">Nm15</strain>
    </source>
</reference>
<proteinExistence type="predicted"/>
<protein>
    <submittedName>
        <fullName evidence="1">Uncharacterized protein</fullName>
    </submittedName>
</protein>
<dbReference type="AlphaFoldDB" id="A0A285C275"/>